<dbReference type="EMBL" id="JABMIG020000141">
    <property type="protein sequence ID" value="KAL3789425.1"/>
    <property type="molecule type" value="Genomic_DNA"/>
</dbReference>
<comment type="similarity">
    <text evidence="1">Belongs to the peptidase S33 family. ABHD4/ABHD5 subfamily.</text>
</comment>
<dbReference type="SUPFAM" id="SSF53474">
    <property type="entry name" value="alpha/beta-Hydrolases"/>
    <property type="match status" value="1"/>
</dbReference>
<sequence length="512" mass="57565">MVFSLFSSTTIAHRIASLRDAEASLLEYAKTRFSPAPHHDPSHHQFEIFDCPIPSPLSSSHVCQVFGDEKSHKLHGVSVINTRTSRQQSRDGEAAPSTEQAPLVLLHGYCNGSLYFYRNFMGLSHFHFPRIYALDMYGWGLSSRPHFDLEQLQAENDVVQRAKDDGKTARETKKKVASAEKFFVESLESWRKQHNLHKMTLAGHSMGGYLSVAYAEKYPQHVERLILLSPVGVPERKEEDDHRLNSLPFHIRTLFKTVRYLFECGVTPGSFLRSLPLSKSKAMVASYILNRLPAIQCEQERKNLGEYLYQNSMLPGSGEYCLSHILTSGAFARLPLVKRIADLRSADEEGMEVHFVFGENDWMDYQGGLETQRLCFQKRSELKKQQALSLSPNERPNLPPRVFVHGVRNAGHLLMLDNHDELNAAIIIAAGGENNLPSDFPKPLEFVCDEVVAAGDVDFLRGNSDGNIYGEAGAAQFFKARARFRDRLAKKGDEVNVDADPMEEKGKGELAS</sequence>
<evidence type="ECO:0000256" key="1">
    <source>
        <dbReference type="ARBA" id="ARBA00038097"/>
    </source>
</evidence>
<protein>
    <recommendedName>
        <fullName evidence="3">AB hydrolase-1 domain-containing protein</fullName>
    </recommendedName>
</protein>
<comment type="caution">
    <text evidence="4">The sequence shown here is derived from an EMBL/GenBank/DDBJ whole genome shotgun (WGS) entry which is preliminary data.</text>
</comment>
<proteinExistence type="inferred from homology"/>
<dbReference type="InterPro" id="IPR029058">
    <property type="entry name" value="AB_hydrolase_fold"/>
</dbReference>
<dbReference type="PANTHER" id="PTHR42886">
    <property type="entry name" value="RE40534P-RELATED"/>
    <property type="match status" value="1"/>
</dbReference>
<gene>
    <name evidence="4" type="ORF">HJC23_001973</name>
</gene>
<dbReference type="Gene3D" id="3.40.50.1820">
    <property type="entry name" value="alpha/beta hydrolase"/>
    <property type="match status" value="1"/>
</dbReference>
<reference evidence="4 5" key="1">
    <citation type="journal article" date="2020" name="G3 (Bethesda)">
        <title>Improved Reference Genome for Cyclotella cryptica CCMP332, a Model for Cell Wall Morphogenesis, Salinity Adaptation, and Lipid Production in Diatoms (Bacillariophyta).</title>
        <authorList>
            <person name="Roberts W.R."/>
            <person name="Downey K.M."/>
            <person name="Ruck E.C."/>
            <person name="Traller J.C."/>
            <person name="Alverson A.J."/>
        </authorList>
    </citation>
    <scope>NUCLEOTIDE SEQUENCE [LARGE SCALE GENOMIC DNA]</scope>
    <source>
        <strain evidence="4 5">CCMP332</strain>
    </source>
</reference>
<name>A0ABD3PN73_9STRA</name>
<keyword evidence="5" id="KW-1185">Reference proteome</keyword>
<accession>A0ABD3PN73</accession>
<feature type="domain" description="AB hydrolase-1" evidence="3">
    <location>
        <begin position="102"/>
        <end position="234"/>
    </location>
</feature>
<organism evidence="4 5">
    <name type="scientific">Cyclotella cryptica</name>
    <dbReference type="NCBI Taxonomy" id="29204"/>
    <lineage>
        <taxon>Eukaryota</taxon>
        <taxon>Sar</taxon>
        <taxon>Stramenopiles</taxon>
        <taxon>Ochrophyta</taxon>
        <taxon>Bacillariophyta</taxon>
        <taxon>Coscinodiscophyceae</taxon>
        <taxon>Thalassiosirophycidae</taxon>
        <taxon>Stephanodiscales</taxon>
        <taxon>Stephanodiscaceae</taxon>
        <taxon>Cyclotella</taxon>
    </lineage>
</organism>
<dbReference type="AlphaFoldDB" id="A0ABD3PN73"/>
<evidence type="ECO:0000313" key="4">
    <source>
        <dbReference type="EMBL" id="KAL3789425.1"/>
    </source>
</evidence>
<evidence type="ECO:0000259" key="3">
    <source>
        <dbReference type="Pfam" id="PF00561"/>
    </source>
</evidence>
<feature type="compositionally biased region" description="Basic and acidic residues" evidence="2">
    <location>
        <begin position="502"/>
        <end position="512"/>
    </location>
</feature>
<dbReference type="Proteomes" id="UP001516023">
    <property type="component" value="Unassembled WGS sequence"/>
</dbReference>
<dbReference type="InterPro" id="IPR000073">
    <property type="entry name" value="AB_hydrolase_1"/>
</dbReference>
<evidence type="ECO:0000313" key="5">
    <source>
        <dbReference type="Proteomes" id="UP001516023"/>
    </source>
</evidence>
<feature type="region of interest" description="Disordered" evidence="2">
    <location>
        <begin position="493"/>
        <end position="512"/>
    </location>
</feature>
<dbReference type="PANTHER" id="PTHR42886:SF29">
    <property type="entry name" value="PUMMELIG, ISOFORM A"/>
    <property type="match status" value="1"/>
</dbReference>
<dbReference type="Pfam" id="PF00561">
    <property type="entry name" value="Abhydrolase_1"/>
    <property type="match status" value="1"/>
</dbReference>
<evidence type="ECO:0000256" key="2">
    <source>
        <dbReference type="SAM" id="MobiDB-lite"/>
    </source>
</evidence>